<proteinExistence type="predicted"/>
<evidence type="ECO:0000313" key="1">
    <source>
        <dbReference type="EMBL" id="CAK0803420.1"/>
    </source>
</evidence>
<reference evidence="1" key="1">
    <citation type="submission" date="2023-10" db="EMBL/GenBank/DDBJ databases">
        <authorList>
            <person name="Chen Y."/>
            <person name="Shah S."/>
            <person name="Dougan E. K."/>
            <person name="Thang M."/>
            <person name="Chan C."/>
        </authorList>
    </citation>
    <scope>NUCLEOTIDE SEQUENCE [LARGE SCALE GENOMIC DNA]</scope>
</reference>
<sequence length="135" mass="13992">MKPRLRICHLTSYAIPSLRRCLDNCPSSSSNTTSSVHLRAIPLVEGKLGSLSRRVVEANPGLDLFRCEGVARPICAAPGIQAAASVAVAVEVAAIAAAECLTILPALATRGFASPLPANGGCSSFSTLAMRARPH</sequence>
<name>A0ABN9QFB4_9DINO</name>
<comment type="caution">
    <text evidence="1">The sequence shown here is derived from an EMBL/GenBank/DDBJ whole genome shotgun (WGS) entry which is preliminary data.</text>
</comment>
<keyword evidence="2" id="KW-1185">Reference proteome</keyword>
<accession>A0ABN9QFB4</accession>
<protein>
    <submittedName>
        <fullName evidence="1">Uncharacterized protein</fullName>
    </submittedName>
</protein>
<dbReference type="EMBL" id="CAUYUJ010003003">
    <property type="protein sequence ID" value="CAK0803420.1"/>
    <property type="molecule type" value="Genomic_DNA"/>
</dbReference>
<dbReference type="Proteomes" id="UP001189429">
    <property type="component" value="Unassembled WGS sequence"/>
</dbReference>
<evidence type="ECO:0000313" key="2">
    <source>
        <dbReference type="Proteomes" id="UP001189429"/>
    </source>
</evidence>
<organism evidence="1 2">
    <name type="scientific">Prorocentrum cordatum</name>
    <dbReference type="NCBI Taxonomy" id="2364126"/>
    <lineage>
        <taxon>Eukaryota</taxon>
        <taxon>Sar</taxon>
        <taxon>Alveolata</taxon>
        <taxon>Dinophyceae</taxon>
        <taxon>Prorocentrales</taxon>
        <taxon>Prorocentraceae</taxon>
        <taxon>Prorocentrum</taxon>
    </lineage>
</organism>
<gene>
    <name evidence="1" type="ORF">PCOR1329_LOCUS10587</name>
</gene>